<feature type="binding site" evidence="13">
    <location>
        <begin position="98"/>
        <end position="108"/>
    </location>
    <ligand>
        <name>ATP</name>
        <dbReference type="ChEBI" id="CHEBI:30616"/>
    </ligand>
</feature>
<evidence type="ECO:0000256" key="9">
    <source>
        <dbReference type="ARBA" id="ARBA00022777"/>
    </source>
</evidence>
<dbReference type="Pfam" id="PF08544">
    <property type="entry name" value="GHMP_kinases_C"/>
    <property type="match status" value="1"/>
</dbReference>
<evidence type="ECO:0000256" key="7">
    <source>
        <dbReference type="ARBA" id="ARBA00022697"/>
    </source>
</evidence>
<dbReference type="InterPro" id="IPR013750">
    <property type="entry name" value="GHMP_kinase_C_dom"/>
</dbReference>
<evidence type="ECO:0000313" key="16">
    <source>
        <dbReference type="EMBL" id="MFC0582578.1"/>
    </source>
</evidence>
<dbReference type="SUPFAM" id="SSF55060">
    <property type="entry name" value="GHMP Kinase, C-terminal domain"/>
    <property type="match status" value="1"/>
</dbReference>
<comment type="caution">
    <text evidence="16">The sequence shown here is derived from an EMBL/GenBank/DDBJ whole genome shotgun (WGS) entry which is preliminary data.</text>
</comment>
<dbReference type="Pfam" id="PF00288">
    <property type="entry name" value="GHMP_kinases_N"/>
    <property type="match status" value="1"/>
</dbReference>
<dbReference type="GO" id="GO:0004413">
    <property type="term" value="F:homoserine kinase activity"/>
    <property type="evidence" value="ECO:0007669"/>
    <property type="project" value="UniProtKB-EC"/>
</dbReference>
<feature type="domain" description="GHMP kinase N-terminal" evidence="14">
    <location>
        <begin position="70"/>
        <end position="153"/>
    </location>
</feature>
<keyword evidence="8 13" id="KW-0547">Nucleotide-binding</keyword>
<evidence type="ECO:0000256" key="10">
    <source>
        <dbReference type="ARBA" id="ARBA00022840"/>
    </source>
</evidence>
<reference evidence="16 17" key="1">
    <citation type="submission" date="2024-09" db="EMBL/GenBank/DDBJ databases">
        <authorList>
            <person name="Sun Q."/>
            <person name="Mori K."/>
        </authorList>
    </citation>
    <scope>NUCLEOTIDE SEQUENCE [LARGE SCALE GENOMIC DNA]</scope>
    <source>
        <strain evidence="16 17">NCAIM B.02604</strain>
    </source>
</reference>
<keyword evidence="17" id="KW-1185">Reference proteome</keyword>
<feature type="domain" description="GHMP kinase C-terminal" evidence="15">
    <location>
        <begin position="233"/>
        <end position="285"/>
    </location>
</feature>
<evidence type="ECO:0000256" key="11">
    <source>
        <dbReference type="ARBA" id="ARBA00049375"/>
    </source>
</evidence>
<dbReference type="PANTHER" id="PTHR20861">
    <property type="entry name" value="HOMOSERINE/4-DIPHOSPHOCYTIDYL-2-C-METHYL-D-ERYTHRITOL KINASE"/>
    <property type="match status" value="1"/>
</dbReference>
<keyword evidence="13" id="KW-0963">Cytoplasm</keyword>
<dbReference type="Proteomes" id="UP001589862">
    <property type="component" value="Unassembled WGS sequence"/>
</dbReference>
<dbReference type="RefSeq" id="WP_377459841.1">
    <property type="nucleotide sequence ID" value="NZ_JBHLUB010000031.1"/>
</dbReference>
<keyword evidence="9 13" id="KW-0418">Kinase</keyword>
<dbReference type="Gene3D" id="3.30.70.890">
    <property type="entry name" value="GHMP kinase, C-terminal domain"/>
    <property type="match status" value="1"/>
</dbReference>
<evidence type="ECO:0000256" key="8">
    <source>
        <dbReference type="ARBA" id="ARBA00022741"/>
    </source>
</evidence>
<dbReference type="EC" id="2.7.1.39" evidence="3 13"/>
<evidence type="ECO:0000256" key="1">
    <source>
        <dbReference type="ARBA" id="ARBA00005015"/>
    </source>
</evidence>
<dbReference type="InterPro" id="IPR036554">
    <property type="entry name" value="GHMP_kinase_C_sf"/>
</dbReference>
<comment type="subcellular location">
    <subcellularLocation>
        <location evidence="13">Cytoplasm</location>
    </subcellularLocation>
</comment>
<protein>
    <recommendedName>
        <fullName evidence="4 13">Homoserine kinase</fullName>
        <shortName evidence="13">HK</shortName>
        <shortName evidence="13">HSK</shortName>
        <ecNumber evidence="3 13">2.7.1.39</ecNumber>
    </recommendedName>
</protein>
<evidence type="ECO:0000259" key="14">
    <source>
        <dbReference type="Pfam" id="PF00288"/>
    </source>
</evidence>
<name>A0ABV6PBU9_9MICC</name>
<sequence length="316" mass="33179">MSTELTELAVGTSVRVNVPATSANLGPGYDSFGLGLDLTDTLTFTVLESGFRAEVHGEGASYLPKDERHLVLATARDYLAERGYTAPGLELIAHNRIPHSRGMGSSAAALVGAAAGADALLPEHARGGADAVFQFASKLEGHPDNVAPAVYGGLTISWTEQPELFGAVTTQPLDSVIPVLFVPSFSLATSTARKVLPQSIDHAEAAENSARAGLLVYALTQDPTVLLTATEDRLHQRYRAETMPNSYGLMAQLRAAGHAAVISGAGPAVLCFARSAAEAEQVAAFPERVFGADAGQWRVGIHGVSTEGVRVEEHRQ</sequence>
<accession>A0ABV6PBU9</accession>
<dbReference type="NCBIfam" id="TIGR00191">
    <property type="entry name" value="thrB"/>
    <property type="match status" value="1"/>
</dbReference>
<evidence type="ECO:0000259" key="15">
    <source>
        <dbReference type="Pfam" id="PF08544"/>
    </source>
</evidence>
<evidence type="ECO:0000256" key="2">
    <source>
        <dbReference type="ARBA" id="ARBA00007370"/>
    </source>
</evidence>
<dbReference type="InterPro" id="IPR006203">
    <property type="entry name" value="GHMP_knse_ATP-bd_CS"/>
</dbReference>
<comment type="similarity">
    <text evidence="2 13">Belongs to the GHMP kinase family. Homoserine kinase subfamily.</text>
</comment>
<evidence type="ECO:0000256" key="4">
    <source>
        <dbReference type="ARBA" id="ARBA00017858"/>
    </source>
</evidence>
<comment type="catalytic activity">
    <reaction evidence="11 13">
        <text>L-homoserine + ATP = O-phospho-L-homoserine + ADP + H(+)</text>
        <dbReference type="Rhea" id="RHEA:13985"/>
        <dbReference type="ChEBI" id="CHEBI:15378"/>
        <dbReference type="ChEBI" id="CHEBI:30616"/>
        <dbReference type="ChEBI" id="CHEBI:57476"/>
        <dbReference type="ChEBI" id="CHEBI:57590"/>
        <dbReference type="ChEBI" id="CHEBI:456216"/>
        <dbReference type="EC" id="2.7.1.39"/>
    </reaction>
</comment>
<keyword evidence="5 13" id="KW-0028">Amino-acid biosynthesis</keyword>
<keyword evidence="10 13" id="KW-0067">ATP-binding</keyword>
<organism evidence="16 17">
    <name type="scientific">Micrococcoides hystricis</name>
    <dbReference type="NCBI Taxonomy" id="1572761"/>
    <lineage>
        <taxon>Bacteria</taxon>
        <taxon>Bacillati</taxon>
        <taxon>Actinomycetota</taxon>
        <taxon>Actinomycetes</taxon>
        <taxon>Micrococcales</taxon>
        <taxon>Micrococcaceae</taxon>
        <taxon>Micrococcoides</taxon>
    </lineage>
</organism>
<dbReference type="SUPFAM" id="SSF54211">
    <property type="entry name" value="Ribosomal protein S5 domain 2-like"/>
    <property type="match status" value="1"/>
</dbReference>
<dbReference type="PRINTS" id="PR00958">
    <property type="entry name" value="HOMSERKINASE"/>
</dbReference>
<comment type="pathway">
    <text evidence="1 13">Amino-acid biosynthesis; L-threonine biosynthesis; L-threonine from L-aspartate: step 4/5.</text>
</comment>
<dbReference type="PANTHER" id="PTHR20861:SF1">
    <property type="entry name" value="HOMOSERINE KINASE"/>
    <property type="match status" value="1"/>
</dbReference>
<dbReference type="InterPro" id="IPR006204">
    <property type="entry name" value="GHMP_kinase_N_dom"/>
</dbReference>
<keyword evidence="6 13" id="KW-0808">Transferase</keyword>
<dbReference type="HAMAP" id="MF_00384">
    <property type="entry name" value="Homoser_kinase"/>
    <property type="match status" value="1"/>
</dbReference>
<evidence type="ECO:0000256" key="13">
    <source>
        <dbReference type="HAMAP-Rule" id="MF_00384"/>
    </source>
</evidence>
<evidence type="ECO:0000256" key="6">
    <source>
        <dbReference type="ARBA" id="ARBA00022679"/>
    </source>
</evidence>
<dbReference type="InterPro" id="IPR020568">
    <property type="entry name" value="Ribosomal_Su5_D2-typ_SF"/>
</dbReference>
<dbReference type="PROSITE" id="PS00627">
    <property type="entry name" value="GHMP_KINASES_ATP"/>
    <property type="match status" value="1"/>
</dbReference>
<dbReference type="PIRSF" id="PIRSF000676">
    <property type="entry name" value="Homoser_kin"/>
    <property type="match status" value="1"/>
</dbReference>
<keyword evidence="7 13" id="KW-0791">Threonine biosynthesis</keyword>
<dbReference type="InterPro" id="IPR014721">
    <property type="entry name" value="Ribsml_uS5_D2-typ_fold_subgr"/>
</dbReference>
<evidence type="ECO:0000256" key="3">
    <source>
        <dbReference type="ARBA" id="ARBA00012078"/>
    </source>
</evidence>
<evidence type="ECO:0000313" key="17">
    <source>
        <dbReference type="Proteomes" id="UP001589862"/>
    </source>
</evidence>
<comment type="function">
    <text evidence="12 13">Catalyzes the ATP-dependent phosphorylation of L-homoserine to L-homoserine phosphate.</text>
</comment>
<evidence type="ECO:0000256" key="5">
    <source>
        <dbReference type="ARBA" id="ARBA00022605"/>
    </source>
</evidence>
<dbReference type="EMBL" id="JBHLUB010000031">
    <property type="protein sequence ID" value="MFC0582578.1"/>
    <property type="molecule type" value="Genomic_DNA"/>
</dbReference>
<proteinExistence type="inferred from homology"/>
<gene>
    <name evidence="13 16" type="primary">thrB</name>
    <name evidence="16" type="ORF">ACFFFR_09340</name>
</gene>
<dbReference type="Gene3D" id="3.30.230.10">
    <property type="match status" value="1"/>
</dbReference>
<evidence type="ECO:0000256" key="12">
    <source>
        <dbReference type="ARBA" id="ARBA00049954"/>
    </source>
</evidence>
<dbReference type="InterPro" id="IPR000870">
    <property type="entry name" value="Homoserine_kinase"/>
</dbReference>